<evidence type="ECO:0000256" key="5">
    <source>
        <dbReference type="ARBA" id="ARBA00022573"/>
    </source>
</evidence>
<keyword evidence="5 9" id="KW-0169">Cobalamin biosynthesis</keyword>
<reference evidence="11" key="1">
    <citation type="journal article" date="2019" name="Int. J. Syst. Evol. Microbiol.">
        <title>The Global Catalogue of Microorganisms (GCM) 10K type strain sequencing project: providing services to taxonomists for standard genome sequencing and annotation.</title>
        <authorList>
            <consortium name="The Broad Institute Genomics Platform"/>
            <consortium name="The Broad Institute Genome Sequencing Center for Infectious Disease"/>
            <person name="Wu L."/>
            <person name="Ma J."/>
        </authorList>
    </citation>
    <scope>NUCLEOTIDE SEQUENCE [LARGE SCALE GENOMIC DNA]</scope>
    <source>
        <strain evidence="11">CGMCC 1.14966</strain>
    </source>
</reference>
<dbReference type="EMBL" id="BMGY01000002">
    <property type="protein sequence ID" value="GGH79747.1"/>
    <property type="molecule type" value="Genomic_DNA"/>
</dbReference>
<dbReference type="Pfam" id="PF03186">
    <property type="entry name" value="CobD_Cbib"/>
    <property type="match status" value="1"/>
</dbReference>
<dbReference type="HAMAP" id="MF_00024">
    <property type="entry name" value="CobD_CbiB"/>
    <property type="match status" value="1"/>
</dbReference>
<evidence type="ECO:0000256" key="9">
    <source>
        <dbReference type="HAMAP-Rule" id="MF_00024"/>
    </source>
</evidence>
<keyword evidence="8 9" id="KW-0472">Membrane</keyword>
<sequence>MDRFTRLAVPLALGYAFDLLLADPENWPHPVRTYGALITAGERHLNDGPHRFAKGTLLAGGLVGGAFGVFALLDNALRRLPAGVAVAANSAWVFYGLANTGLVREGRAVFEVLERDGVEAGRRQLARIVGRDTTQLDAQQIRTAVLESLAENLSDGVVAPLCYYALAGVPGLMAYKMVNTLDSMVGYRSPRYEQFGKFAARLDDVANLLPARLTAGLLALLGGSGRGFRFILQYGPQHKSPNAGYPEAALAGVLNCRFGGPNYYHGQLVPKPFIGDNPRPLGHHEINRVARLNHAVCAVVVAGITGLLWWQNRRRRPQLGA</sequence>
<dbReference type="PANTHER" id="PTHR34308:SF1">
    <property type="entry name" value="COBALAMIN BIOSYNTHESIS PROTEIN CBIB"/>
    <property type="match status" value="1"/>
</dbReference>
<comment type="pathway">
    <text evidence="2 9">Cofactor biosynthesis; adenosylcobalamin biosynthesis.</text>
</comment>
<evidence type="ECO:0000313" key="10">
    <source>
        <dbReference type="EMBL" id="GGH79747.1"/>
    </source>
</evidence>
<keyword evidence="7 9" id="KW-1133">Transmembrane helix</keyword>
<comment type="similarity">
    <text evidence="3 9">Belongs to the CobD/CbiB family.</text>
</comment>
<evidence type="ECO:0000256" key="8">
    <source>
        <dbReference type="ARBA" id="ARBA00023136"/>
    </source>
</evidence>
<dbReference type="NCBIfam" id="TIGR00380">
    <property type="entry name" value="cobal_cbiB"/>
    <property type="match status" value="1"/>
</dbReference>
<keyword evidence="6 9" id="KW-0812">Transmembrane</keyword>
<evidence type="ECO:0000256" key="1">
    <source>
        <dbReference type="ARBA" id="ARBA00004651"/>
    </source>
</evidence>
<evidence type="ECO:0000256" key="7">
    <source>
        <dbReference type="ARBA" id="ARBA00022989"/>
    </source>
</evidence>
<organism evidence="10 11">
    <name type="scientific">Hymenobacter frigidus</name>
    <dbReference type="NCBI Taxonomy" id="1524095"/>
    <lineage>
        <taxon>Bacteria</taxon>
        <taxon>Pseudomonadati</taxon>
        <taxon>Bacteroidota</taxon>
        <taxon>Cytophagia</taxon>
        <taxon>Cytophagales</taxon>
        <taxon>Hymenobacteraceae</taxon>
        <taxon>Hymenobacter</taxon>
    </lineage>
</organism>
<evidence type="ECO:0000256" key="2">
    <source>
        <dbReference type="ARBA" id="ARBA00004953"/>
    </source>
</evidence>
<comment type="subcellular location">
    <subcellularLocation>
        <location evidence="1 9">Cell membrane</location>
        <topology evidence="1 9">Multi-pass membrane protein</topology>
    </subcellularLocation>
</comment>
<gene>
    <name evidence="9 10" type="primary">cobD</name>
    <name evidence="10" type="ORF">GCM10011495_03940</name>
</gene>
<dbReference type="InterPro" id="IPR004485">
    <property type="entry name" value="Cobalamin_biosynth_CobD/CbiB"/>
</dbReference>
<comment type="function">
    <text evidence="9">Converts cobyric acid to cobinamide by the addition of aminopropanol on the F carboxylic group.</text>
</comment>
<evidence type="ECO:0000313" key="11">
    <source>
        <dbReference type="Proteomes" id="UP000637774"/>
    </source>
</evidence>
<protein>
    <recommendedName>
        <fullName evidence="9">Cobalamin biosynthesis protein CobD</fullName>
    </recommendedName>
</protein>
<dbReference type="Proteomes" id="UP000637774">
    <property type="component" value="Unassembled WGS sequence"/>
</dbReference>
<dbReference type="RefSeq" id="WP_188560326.1">
    <property type="nucleotide sequence ID" value="NZ_BMGY01000002.1"/>
</dbReference>
<name>A0ABQ1ZX40_9BACT</name>
<dbReference type="PANTHER" id="PTHR34308">
    <property type="entry name" value="COBALAMIN BIOSYNTHESIS PROTEIN CBIB"/>
    <property type="match status" value="1"/>
</dbReference>
<keyword evidence="4 9" id="KW-1003">Cell membrane</keyword>
<accession>A0ABQ1ZX40</accession>
<evidence type="ECO:0000256" key="4">
    <source>
        <dbReference type="ARBA" id="ARBA00022475"/>
    </source>
</evidence>
<comment type="caution">
    <text evidence="10">The sequence shown here is derived from an EMBL/GenBank/DDBJ whole genome shotgun (WGS) entry which is preliminary data.</text>
</comment>
<evidence type="ECO:0000256" key="3">
    <source>
        <dbReference type="ARBA" id="ARBA00006263"/>
    </source>
</evidence>
<proteinExistence type="inferred from homology"/>
<evidence type="ECO:0000256" key="6">
    <source>
        <dbReference type="ARBA" id="ARBA00022692"/>
    </source>
</evidence>
<keyword evidence="11" id="KW-1185">Reference proteome</keyword>